<organism evidence="11 12">
    <name type="scientific">Microvenator marinus</name>
    <dbReference type="NCBI Taxonomy" id="2600177"/>
    <lineage>
        <taxon>Bacteria</taxon>
        <taxon>Deltaproteobacteria</taxon>
        <taxon>Bradymonadales</taxon>
        <taxon>Microvenatoraceae</taxon>
        <taxon>Microvenator</taxon>
    </lineage>
</organism>
<dbReference type="Proteomes" id="UP000321595">
    <property type="component" value="Chromosome"/>
</dbReference>
<feature type="transmembrane region" description="Helical" evidence="9">
    <location>
        <begin position="13"/>
        <end position="38"/>
    </location>
</feature>
<keyword evidence="2 8" id="KW-0813">Transport</keyword>
<feature type="domain" description="MotA/TolQ/ExbB proton channel" evidence="10">
    <location>
        <begin position="76"/>
        <end position="192"/>
    </location>
</feature>
<evidence type="ECO:0000256" key="4">
    <source>
        <dbReference type="ARBA" id="ARBA00022692"/>
    </source>
</evidence>
<dbReference type="RefSeq" id="WP_146962045.1">
    <property type="nucleotide sequence ID" value="NZ_CP042467.1"/>
</dbReference>
<feature type="transmembrane region" description="Helical" evidence="9">
    <location>
        <begin position="115"/>
        <end position="137"/>
    </location>
</feature>
<evidence type="ECO:0000256" key="6">
    <source>
        <dbReference type="ARBA" id="ARBA00022989"/>
    </source>
</evidence>
<feature type="transmembrane region" description="Helical" evidence="9">
    <location>
        <begin position="157"/>
        <end position="181"/>
    </location>
</feature>
<dbReference type="OrthoDB" id="9784084at2"/>
<keyword evidence="5 8" id="KW-0653">Protein transport</keyword>
<evidence type="ECO:0000256" key="8">
    <source>
        <dbReference type="RuleBase" id="RU004057"/>
    </source>
</evidence>
<keyword evidence="4 9" id="KW-0812">Transmembrane</keyword>
<evidence type="ECO:0000256" key="9">
    <source>
        <dbReference type="SAM" id="Phobius"/>
    </source>
</evidence>
<dbReference type="PANTHER" id="PTHR30625:SF15">
    <property type="entry name" value="BIOPOLYMER TRANSPORT PROTEIN EXBB"/>
    <property type="match status" value="1"/>
</dbReference>
<comment type="subcellular location">
    <subcellularLocation>
        <location evidence="1">Cell membrane</location>
        <topology evidence="1">Multi-pass membrane protein</topology>
    </subcellularLocation>
    <subcellularLocation>
        <location evidence="8">Membrane</location>
        <topology evidence="8">Multi-pass membrane protein</topology>
    </subcellularLocation>
</comment>
<proteinExistence type="inferred from homology"/>
<gene>
    <name evidence="11" type="ORF">FRD01_17825</name>
</gene>
<dbReference type="GO" id="GO:0017038">
    <property type="term" value="P:protein import"/>
    <property type="evidence" value="ECO:0007669"/>
    <property type="project" value="TreeGrafter"/>
</dbReference>
<reference evidence="11 12" key="1">
    <citation type="submission" date="2019-08" db="EMBL/GenBank/DDBJ databases">
        <authorList>
            <person name="Liang Q."/>
        </authorList>
    </citation>
    <scope>NUCLEOTIDE SEQUENCE [LARGE SCALE GENOMIC DNA]</scope>
    <source>
        <strain evidence="11 12">V1718</strain>
    </source>
</reference>
<evidence type="ECO:0000256" key="7">
    <source>
        <dbReference type="ARBA" id="ARBA00023136"/>
    </source>
</evidence>
<sequence length="214" mass="23106">MGAIAEAFRTGGIWMYLILAVSIFAIGIAIERFIFLFFKYNINAEAFYLQVQKLVMANNIDRAIKLCNAAPSAALPQVVKAGLTRANKGEVEIQNAVEEASLEVVPRIQKRTNALAALGNIATLLGLLGTILGLIEAFEALEKATPENRQRLLARGIALAMNTTAFGLIVAIPSLLAHLVLSGQTKRLMDEIDLYSVKLENLLVSRGKGGVAEE</sequence>
<dbReference type="Pfam" id="PF01618">
    <property type="entry name" value="MotA_ExbB"/>
    <property type="match status" value="1"/>
</dbReference>
<evidence type="ECO:0000256" key="2">
    <source>
        <dbReference type="ARBA" id="ARBA00022448"/>
    </source>
</evidence>
<evidence type="ECO:0000256" key="5">
    <source>
        <dbReference type="ARBA" id="ARBA00022927"/>
    </source>
</evidence>
<dbReference type="AlphaFoldDB" id="A0A5B8XYK9"/>
<keyword evidence="3" id="KW-1003">Cell membrane</keyword>
<evidence type="ECO:0000259" key="10">
    <source>
        <dbReference type="Pfam" id="PF01618"/>
    </source>
</evidence>
<name>A0A5B8XYK9_9DELT</name>
<protein>
    <submittedName>
        <fullName evidence="11">MotA/TolQ/ExbB proton channel family protein</fullName>
    </submittedName>
</protein>
<keyword evidence="7 9" id="KW-0472">Membrane</keyword>
<dbReference type="KEGG" id="bbae:FRD01_17825"/>
<dbReference type="PANTHER" id="PTHR30625">
    <property type="entry name" value="PROTEIN TOLQ"/>
    <property type="match status" value="1"/>
</dbReference>
<evidence type="ECO:0000256" key="1">
    <source>
        <dbReference type="ARBA" id="ARBA00004651"/>
    </source>
</evidence>
<evidence type="ECO:0000313" key="11">
    <source>
        <dbReference type="EMBL" id="QED29063.1"/>
    </source>
</evidence>
<evidence type="ECO:0000313" key="12">
    <source>
        <dbReference type="Proteomes" id="UP000321595"/>
    </source>
</evidence>
<keyword evidence="12" id="KW-1185">Reference proteome</keyword>
<dbReference type="InterPro" id="IPR002898">
    <property type="entry name" value="MotA_ExbB_proton_chnl"/>
</dbReference>
<dbReference type="EMBL" id="CP042467">
    <property type="protein sequence ID" value="QED29063.1"/>
    <property type="molecule type" value="Genomic_DNA"/>
</dbReference>
<comment type="similarity">
    <text evidence="8">Belongs to the exbB/tolQ family.</text>
</comment>
<dbReference type="InterPro" id="IPR050790">
    <property type="entry name" value="ExbB/TolQ_transport"/>
</dbReference>
<accession>A0A5B8XYK9</accession>
<evidence type="ECO:0000256" key="3">
    <source>
        <dbReference type="ARBA" id="ARBA00022475"/>
    </source>
</evidence>
<keyword evidence="6 9" id="KW-1133">Transmembrane helix</keyword>
<dbReference type="GO" id="GO:0005886">
    <property type="term" value="C:plasma membrane"/>
    <property type="evidence" value="ECO:0007669"/>
    <property type="project" value="UniProtKB-SubCell"/>
</dbReference>